<reference evidence="1" key="1">
    <citation type="submission" date="2018-06" db="EMBL/GenBank/DDBJ databases">
        <authorList>
            <person name="Zhirakovskaya E."/>
        </authorList>
    </citation>
    <scope>NUCLEOTIDE SEQUENCE</scope>
</reference>
<dbReference type="SUPFAM" id="SSF48452">
    <property type="entry name" value="TPR-like"/>
    <property type="match status" value="1"/>
</dbReference>
<dbReference type="EMBL" id="UOFD01000077">
    <property type="protein sequence ID" value="VAW54366.1"/>
    <property type="molecule type" value="Genomic_DNA"/>
</dbReference>
<evidence type="ECO:0000313" key="1">
    <source>
        <dbReference type="EMBL" id="VAW54366.1"/>
    </source>
</evidence>
<dbReference type="Gene3D" id="1.25.40.10">
    <property type="entry name" value="Tetratricopeptide repeat domain"/>
    <property type="match status" value="1"/>
</dbReference>
<name>A0A3B0XCN0_9ZZZZ</name>
<sequence length="94" mass="10340">MTPKELNHQMQAAVQLHQQGKLAQAEQIYLSALQAFPQHSDVLNLLGTLCSQDGRAQEGIAYLERALALQPKHLHYLLNLGQAQAQAGKLDEAI</sequence>
<dbReference type="PROSITE" id="PS50005">
    <property type="entry name" value="TPR"/>
    <property type="match status" value="1"/>
</dbReference>
<dbReference type="PANTHER" id="PTHR44809:SF1">
    <property type="entry name" value="PROTEIN O-MANNOSYL-TRANSFERASE TMTC1"/>
    <property type="match status" value="1"/>
</dbReference>
<dbReference type="SMART" id="SM00028">
    <property type="entry name" value="TPR"/>
    <property type="match status" value="2"/>
</dbReference>
<dbReference type="AlphaFoldDB" id="A0A3B0XCN0"/>
<dbReference type="InterPro" id="IPR019734">
    <property type="entry name" value="TPR_rpt"/>
</dbReference>
<feature type="non-terminal residue" evidence="1">
    <location>
        <position position="94"/>
    </location>
</feature>
<dbReference type="Pfam" id="PF13424">
    <property type="entry name" value="TPR_12"/>
    <property type="match status" value="1"/>
</dbReference>
<proteinExistence type="predicted"/>
<organism evidence="1">
    <name type="scientific">hydrothermal vent metagenome</name>
    <dbReference type="NCBI Taxonomy" id="652676"/>
    <lineage>
        <taxon>unclassified sequences</taxon>
        <taxon>metagenomes</taxon>
        <taxon>ecological metagenomes</taxon>
    </lineage>
</organism>
<gene>
    <name evidence="1" type="ORF">MNBD_GAMMA06-816</name>
</gene>
<dbReference type="InterPro" id="IPR052943">
    <property type="entry name" value="TMTC_O-mannosyl-trnsfr"/>
</dbReference>
<protein>
    <submittedName>
        <fullName evidence="1">Uncharacterized protein</fullName>
    </submittedName>
</protein>
<accession>A0A3B0XCN0</accession>
<dbReference type="PANTHER" id="PTHR44809">
    <property type="match status" value="1"/>
</dbReference>
<dbReference type="InterPro" id="IPR011990">
    <property type="entry name" value="TPR-like_helical_dom_sf"/>
</dbReference>